<keyword evidence="2" id="KW-1185">Reference proteome</keyword>
<feature type="compositionally biased region" description="Basic and acidic residues" evidence="1">
    <location>
        <begin position="505"/>
        <end position="514"/>
    </location>
</feature>
<name>A0ABM3LQK6_BICAN</name>
<feature type="compositionally biased region" description="Low complexity" evidence="1">
    <location>
        <begin position="17"/>
        <end position="31"/>
    </location>
</feature>
<feature type="region of interest" description="Disordered" evidence="1">
    <location>
        <begin position="869"/>
        <end position="914"/>
    </location>
</feature>
<feature type="compositionally biased region" description="Polar residues" evidence="1">
    <location>
        <begin position="1102"/>
        <end position="1115"/>
    </location>
</feature>
<feature type="region of interest" description="Disordered" evidence="1">
    <location>
        <begin position="476"/>
        <end position="537"/>
    </location>
</feature>
<gene>
    <name evidence="3" type="primary">LOC112057661</name>
</gene>
<accession>A0ABM3LQK6</accession>
<feature type="compositionally biased region" description="Low complexity" evidence="1">
    <location>
        <begin position="85"/>
        <end position="94"/>
    </location>
</feature>
<feature type="region of interest" description="Disordered" evidence="1">
    <location>
        <begin position="1007"/>
        <end position="1056"/>
    </location>
</feature>
<feature type="compositionally biased region" description="Basic and acidic residues" evidence="1">
    <location>
        <begin position="647"/>
        <end position="660"/>
    </location>
</feature>
<feature type="compositionally biased region" description="Low complexity" evidence="1">
    <location>
        <begin position="893"/>
        <end position="906"/>
    </location>
</feature>
<reference evidence="3" key="1">
    <citation type="submission" date="2025-08" db="UniProtKB">
        <authorList>
            <consortium name="RefSeq"/>
        </authorList>
    </citation>
    <scope>IDENTIFICATION</scope>
</reference>
<feature type="region of interest" description="Disordered" evidence="1">
    <location>
        <begin position="1099"/>
        <end position="1126"/>
    </location>
</feature>
<feature type="region of interest" description="Disordered" evidence="1">
    <location>
        <begin position="73"/>
        <end position="94"/>
    </location>
</feature>
<feature type="region of interest" description="Disordered" evidence="1">
    <location>
        <begin position="213"/>
        <end position="240"/>
    </location>
</feature>
<feature type="region of interest" description="Disordered" evidence="1">
    <location>
        <begin position="550"/>
        <end position="591"/>
    </location>
</feature>
<feature type="region of interest" description="Disordered" evidence="1">
    <location>
        <begin position="608"/>
        <end position="675"/>
    </location>
</feature>
<evidence type="ECO:0000313" key="2">
    <source>
        <dbReference type="Proteomes" id="UP001652582"/>
    </source>
</evidence>
<feature type="compositionally biased region" description="Acidic residues" evidence="1">
    <location>
        <begin position="553"/>
        <end position="577"/>
    </location>
</feature>
<evidence type="ECO:0000256" key="1">
    <source>
        <dbReference type="SAM" id="MobiDB-lite"/>
    </source>
</evidence>
<feature type="region of interest" description="Disordered" evidence="1">
    <location>
        <begin position="1"/>
        <end position="31"/>
    </location>
</feature>
<dbReference type="RefSeq" id="XP_052741349.1">
    <property type="nucleotide sequence ID" value="XM_052885389.1"/>
</dbReference>
<organism evidence="2 3">
    <name type="scientific">Bicyclus anynana</name>
    <name type="common">Squinting bush brown butterfly</name>
    <dbReference type="NCBI Taxonomy" id="110368"/>
    <lineage>
        <taxon>Eukaryota</taxon>
        <taxon>Metazoa</taxon>
        <taxon>Ecdysozoa</taxon>
        <taxon>Arthropoda</taxon>
        <taxon>Hexapoda</taxon>
        <taxon>Insecta</taxon>
        <taxon>Pterygota</taxon>
        <taxon>Neoptera</taxon>
        <taxon>Endopterygota</taxon>
        <taxon>Lepidoptera</taxon>
        <taxon>Glossata</taxon>
        <taxon>Ditrysia</taxon>
        <taxon>Papilionoidea</taxon>
        <taxon>Nymphalidae</taxon>
        <taxon>Satyrinae</taxon>
        <taxon>Satyrini</taxon>
        <taxon>Mycalesina</taxon>
        <taxon>Bicyclus</taxon>
    </lineage>
</organism>
<feature type="region of interest" description="Disordered" evidence="1">
    <location>
        <begin position="110"/>
        <end position="161"/>
    </location>
</feature>
<dbReference type="GeneID" id="112057661"/>
<feature type="compositionally biased region" description="Low complexity" evidence="1">
    <location>
        <begin position="1116"/>
        <end position="1126"/>
    </location>
</feature>
<protein>
    <submittedName>
        <fullName evidence="3">Uncharacterized protein LOC112057661 isoform X1</fullName>
    </submittedName>
</protein>
<feature type="compositionally biased region" description="Gly residues" evidence="1">
    <location>
        <begin position="75"/>
        <end position="84"/>
    </location>
</feature>
<proteinExistence type="predicted"/>
<feature type="compositionally biased region" description="Basic residues" evidence="1">
    <location>
        <begin position="222"/>
        <end position="237"/>
    </location>
</feature>
<sequence>MSPKRRAPAPSRRRAGRASSRSPGPLAPGSAAAHRYGFKINEGTQAAARAGRAGVYVRRVQGVQAAADRCWAGRGARGGRGGGASAAASPPRGRVRVVVARECRAAAGVSPRALGGGGEPRAARLDAARGRSAPPPRAPSARARRRARSAAPAPPEPPRPRLRPVFLWARQLDGTVQEVRCEDYDARNRLRLARTASGWRVIPRTEIYNAIRVPPPPARAPRERRRRRRCARSRRRARAPEPALWQPDLESHIPSHTIAVPRAPPEPTPLDNLLAVAELEFNQQLDGAAYSFLPAEQVARDVMSFELGEPEPSDELGAHKDLFETISEAHYLPELGGPHDEELLESLVEKGCEDNQILVDQALDKLSHLVHGTGEYGVEDDMLLSDAPVSEIMNRLEQTLESPGQSSITAAQGLLHLHHIGDHLSQASHAQVEQSYMSEEVFAPEDASQCPMESLTAAANELQDMNDLDQMEYDAESAEKTLDPDIDNVHGMCTERVPDSLDADSENKTYHELEPEALPDQSEADTPIQTSDDVTSGECLQTCEELCTKADDEQNIEETNEEEVEKTTDEPADDNNGDIDHREEPVNEDLVPTDLSIKNVDKSVTPLIAPCDTDTPHFEDNMSIKSEEQPRDLTVHRRLPTPQASPRRTEVPRAPSRESDAMQSPQPSGIPAVPSSPEIFTMPLTKSKQTLFLETLLSSPSPKMYTSEVTITKQQCEPLNLGKHRKSASPTVSSCSDEMKKLNKEFGEPQEKKMKHESSEELAKVSKVFKTEEQVKKPDMKMAKTPSDDASPLKQLLVLKSNPEFNVPDPLLIPKDKLNGILLNPGQNIPALLMQRPELRLPQAFAYPAVLQDPDILVVSLSQLETILENEEMKSPSPRPPKDKDPKSITSSKQPGTPQPDQTGQPKPIPSMDALAGDIDAATSAALNQMLWLPYLSQLEAMAACSQNMDFLKALNSAGYTGPNYPELSQMFNPSHRFMPQRSFAVMPPLDYDNGLQMAMWQEAMSHANASHNRSKGASVEQLKELSKSSEGAVQNPYVHSTKSHPTKTHSSARTSPIAHSYNQRGMAHHPFLQGMYPGMTPNVRPNVPLPGLQIPYFNPSMMGNQRSPRTGQQKSPSSPYYPNNNYLQSLKQAESQNQRHASQDSPRPRISVKSLHNLLEPSAAAASGVGARRASSTPTAHRRREEPEVGSTTPGEPAAQLPPHPHDPASFHLWHPLFGNQKSYNSPWSWTTVTATGD</sequence>
<evidence type="ECO:0000313" key="3">
    <source>
        <dbReference type="RefSeq" id="XP_052741349.1"/>
    </source>
</evidence>
<feature type="compositionally biased region" description="Basic residues" evidence="1">
    <location>
        <begin position="1"/>
        <end position="16"/>
    </location>
</feature>
<feature type="region of interest" description="Disordered" evidence="1">
    <location>
        <begin position="1163"/>
        <end position="1215"/>
    </location>
</feature>
<feature type="compositionally biased region" description="Basic and acidic residues" evidence="1">
    <location>
        <begin position="614"/>
        <end position="635"/>
    </location>
</feature>
<feature type="compositionally biased region" description="Low complexity" evidence="1">
    <location>
        <begin position="1163"/>
        <end position="1177"/>
    </location>
</feature>
<dbReference type="Proteomes" id="UP001652582">
    <property type="component" value="Chromosome 14"/>
</dbReference>